<feature type="transmembrane region" description="Helical" evidence="2">
    <location>
        <begin position="327"/>
        <end position="349"/>
    </location>
</feature>
<keyword evidence="2" id="KW-0472">Membrane</keyword>
<proteinExistence type="predicted"/>
<protein>
    <submittedName>
        <fullName evidence="4">Uncharacterized protein</fullName>
    </submittedName>
</protein>
<keyword evidence="2" id="KW-0812">Transmembrane</keyword>
<feature type="compositionally biased region" description="Polar residues" evidence="1">
    <location>
        <begin position="512"/>
        <end position="526"/>
    </location>
</feature>
<feature type="region of interest" description="Disordered" evidence="1">
    <location>
        <begin position="430"/>
        <end position="541"/>
    </location>
</feature>
<feature type="region of interest" description="Disordered" evidence="1">
    <location>
        <begin position="555"/>
        <end position="675"/>
    </location>
</feature>
<keyword evidence="2" id="KW-1133">Transmembrane helix</keyword>
<sequence length="675" mass="71032">MRAAWFATAAIGLGRVTATTTSLKGSREELDDAIISKAGDFVREAAEFAQKVIVTVLTSESISTADPKPLHRHNCDDARGNNEQEDQGEAQKITRTVESAAIISHPKITEAPALIKRKLGSNKWDMVHDGIQGQKRDLTQCPTDFQLCPKSLSGGCCPSDRVCGSDSCLPATSTAPVSACGKLGYTACAVSDGGGCCPGGYLCGQAGCSPSAGVSYSQTCSVNSYLCPASMGFGCCPTGMGCALRGCYATSISTFTLLETIITTDASSSIHTSIATKVTVTTPTTPTGSISSEAGLIAKVPSSAVPIEKTAATGTPSSSSGLTKPQIGGIIGGSVVLLAIILFVTWLILRRLNKVVKVANTNSRTSSSAPRSGVLRQRDTTMAERGLDVDAMSIDPLIMGGSQVSSSIRRPSQQSGPWSSLRAHEVEANSPMLYNPNSPFTPQSPPNTHYPGGGYVAVATSDHGHGQRQNSLEPTPPSSVTPNRDYFDLPIQSNRDSRDSRHSRRPSAHGRNWSNASDQSGVSQMSDPAELDAAPEDRRGSLSRTLYGLGLGRMVSGSRHQSHSCRSRNNSVTLTGGPTKRQVDANSPSPGLGHIPEAGESRVNVDSPKSQPKSRNSLQQGLSGNQLRDAGMSNSQLREMTMHDSNVFGITPMPKPVPKDYDSGNEAEGKHPIYG</sequence>
<reference evidence="4" key="1">
    <citation type="journal article" date="2021" name="IMA Fungus">
        <title>Genomic characterization of three marine fungi, including Emericellopsis atlantica sp. nov. with signatures of a generalist lifestyle and marine biomass degradation.</title>
        <authorList>
            <person name="Hagestad O.C."/>
            <person name="Hou L."/>
            <person name="Andersen J.H."/>
            <person name="Hansen E.H."/>
            <person name="Altermark B."/>
            <person name="Li C."/>
            <person name="Kuhnert E."/>
            <person name="Cox R.J."/>
            <person name="Crous P.W."/>
            <person name="Spatafora J.W."/>
            <person name="Lail K."/>
            <person name="Amirebrahimi M."/>
            <person name="Lipzen A."/>
            <person name="Pangilinan J."/>
            <person name="Andreopoulos W."/>
            <person name="Hayes R.D."/>
            <person name="Ng V."/>
            <person name="Grigoriev I.V."/>
            <person name="Jackson S.A."/>
            <person name="Sutton T.D.S."/>
            <person name="Dobson A.D.W."/>
            <person name="Rama T."/>
        </authorList>
    </citation>
    <scope>NUCLEOTIDE SEQUENCE</scope>
    <source>
        <strain evidence="4">TRa018bII</strain>
    </source>
</reference>
<feature type="chain" id="PRO_5040400237" evidence="3">
    <location>
        <begin position="19"/>
        <end position="675"/>
    </location>
</feature>
<feature type="compositionally biased region" description="Basic and acidic residues" evidence="1">
    <location>
        <begin position="657"/>
        <end position="675"/>
    </location>
</feature>
<feature type="compositionally biased region" description="Basic and acidic residues" evidence="1">
    <location>
        <begin position="73"/>
        <end position="82"/>
    </location>
</feature>
<dbReference type="EMBL" id="MU251681">
    <property type="protein sequence ID" value="KAG9230347.1"/>
    <property type="molecule type" value="Genomic_DNA"/>
</dbReference>
<evidence type="ECO:0000256" key="3">
    <source>
        <dbReference type="SAM" id="SignalP"/>
    </source>
</evidence>
<keyword evidence="3" id="KW-0732">Signal</keyword>
<feature type="compositionally biased region" description="Polar residues" evidence="1">
    <location>
        <begin position="402"/>
        <end position="418"/>
    </location>
</feature>
<dbReference type="AlphaFoldDB" id="A0A9P7YBE9"/>
<evidence type="ECO:0000313" key="5">
    <source>
        <dbReference type="Proteomes" id="UP000824998"/>
    </source>
</evidence>
<organism evidence="4 5">
    <name type="scientific">Amylocarpus encephaloides</name>
    <dbReference type="NCBI Taxonomy" id="45428"/>
    <lineage>
        <taxon>Eukaryota</taxon>
        <taxon>Fungi</taxon>
        <taxon>Dikarya</taxon>
        <taxon>Ascomycota</taxon>
        <taxon>Pezizomycotina</taxon>
        <taxon>Leotiomycetes</taxon>
        <taxon>Helotiales</taxon>
        <taxon>Helotiales incertae sedis</taxon>
        <taxon>Amylocarpus</taxon>
    </lineage>
</organism>
<evidence type="ECO:0000256" key="2">
    <source>
        <dbReference type="SAM" id="Phobius"/>
    </source>
</evidence>
<name>A0A9P7YBE9_9HELO</name>
<feature type="region of interest" description="Disordered" evidence="1">
    <location>
        <begin position="65"/>
        <end position="91"/>
    </location>
</feature>
<keyword evidence="5" id="KW-1185">Reference proteome</keyword>
<evidence type="ECO:0000256" key="1">
    <source>
        <dbReference type="SAM" id="MobiDB-lite"/>
    </source>
</evidence>
<dbReference type="Proteomes" id="UP000824998">
    <property type="component" value="Unassembled WGS sequence"/>
</dbReference>
<feature type="compositionally biased region" description="Polar residues" evidence="1">
    <location>
        <begin position="607"/>
        <end position="638"/>
    </location>
</feature>
<accession>A0A9P7YBE9</accession>
<evidence type="ECO:0000313" key="4">
    <source>
        <dbReference type="EMBL" id="KAG9230347.1"/>
    </source>
</evidence>
<comment type="caution">
    <text evidence="4">The sequence shown here is derived from an EMBL/GenBank/DDBJ whole genome shotgun (WGS) entry which is preliminary data.</text>
</comment>
<gene>
    <name evidence="4" type="ORF">BJ875DRAFT_158735</name>
</gene>
<feature type="region of interest" description="Disordered" evidence="1">
    <location>
        <begin position="402"/>
        <end position="421"/>
    </location>
</feature>
<feature type="compositionally biased region" description="Polar residues" evidence="1">
    <location>
        <begin position="567"/>
        <end position="576"/>
    </location>
</feature>
<dbReference type="OrthoDB" id="5292518at2759"/>
<feature type="signal peptide" evidence="3">
    <location>
        <begin position="1"/>
        <end position="18"/>
    </location>
</feature>